<dbReference type="InterPro" id="IPR025333">
    <property type="entry name" value="DUF4239"/>
</dbReference>
<gene>
    <name evidence="2" type="ORF">AB0K40_46945</name>
</gene>
<dbReference type="EMBL" id="JBFARM010000024">
    <property type="protein sequence ID" value="MEV4293089.1"/>
    <property type="molecule type" value="Genomic_DNA"/>
</dbReference>
<keyword evidence="3" id="KW-1185">Reference proteome</keyword>
<evidence type="ECO:0000313" key="2">
    <source>
        <dbReference type="EMBL" id="MEV4293089.1"/>
    </source>
</evidence>
<feature type="transmembrane region" description="Helical" evidence="1">
    <location>
        <begin position="177"/>
        <end position="195"/>
    </location>
</feature>
<evidence type="ECO:0000313" key="3">
    <source>
        <dbReference type="Proteomes" id="UP001552427"/>
    </source>
</evidence>
<keyword evidence="1" id="KW-0812">Transmembrane</keyword>
<comment type="caution">
    <text evidence="2">The sequence shown here is derived from an EMBL/GenBank/DDBJ whole genome shotgun (WGS) entry which is preliminary data.</text>
</comment>
<keyword evidence="1" id="KW-0472">Membrane</keyword>
<protein>
    <submittedName>
        <fullName evidence="2">DUF4239 domain-containing protein</fullName>
    </submittedName>
</protein>
<proteinExistence type="predicted"/>
<organism evidence="2 3">
    <name type="scientific">Nonomuraea bangladeshensis</name>
    <dbReference type="NCBI Taxonomy" id="404385"/>
    <lineage>
        <taxon>Bacteria</taxon>
        <taxon>Bacillati</taxon>
        <taxon>Actinomycetota</taxon>
        <taxon>Actinomycetes</taxon>
        <taxon>Streptosporangiales</taxon>
        <taxon>Streptosporangiaceae</taxon>
        <taxon>Nonomuraea</taxon>
    </lineage>
</organism>
<sequence>MFVAIVGLLIAAAAAAVTGVVAFYANRFIAAPLRHDFREGSSVVTGIVGTLFAVSIGLVVVAAWNQVNSAHQTASTEASNLTDVYWYSRSLPDAQRQTLQTLATDYATTVVREEWPRMAQNHTLSPRAWRHVEQLRAYFQTIEPATGAASTRYSQAMSRIQAVLDARRARAQMAASGVPPLLWAALAGCGLVVLLPAIVCGSPVRKVHVTVAAVVGGLVGLVLFLVHQLDFPFSGGIAIGPEAFEQALTRFTSIRTLEGTG</sequence>
<evidence type="ECO:0000256" key="1">
    <source>
        <dbReference type="SAM" id="Phobius"/>
    </source>
</evidence>
<accession>A0ABV3HKQ1</accession>
<keyword evidence="1" id="KW-1133">Transmembrane helix</keyword>
<dbReference type="Pfam" id="PF14023">
    <property type="entry name" value="Bestrophin-like"/>
    <property type="match status" value="1"/>
</dbReference>
<feature type="transmembrane region" description="Helical" evidence="1">
    <location>
        <begin position="207"/>
        <end position="226"/>
    </location>
</feature>
<reference evidence="2 3" key="1">
    <citation type="submission" date="2024-06" db="EMBL/GenBank/DDBJ databases">
        <title>The Natural Products Discovery Center: Release of the First 8490 Sequenced Strains for Exploring Actinobacteria Biosynthetic Diversity.</title>
        <authorList>
            <person name="Kalkreuter E."/>
            <person name="Kautsar S.A."/>
            <person name="Yang D."/>
            <person name="Bader C.D."/>
            <person name="Teijaro C.N."/>
            <person name="Fluegel L."/>
            <person name="Davis C.M."/>
            <person name="Simpson J.R."/>
            <person name="Lauterbach L."/>
            <person name="Steele A.D."/>
            <person name="Gui C."/>
            <person name="Meng S."/>
            <person name="Li G."/>
            <person name="Viehrig K."/>
            <person name="Ye F."/>
            <person name="Su P."/>
            <person name="Kiefer A.F."/>
            <person name="Nichols A."/>
            <person name="Cepeda A.J."/>
            <person name="Yan W."/>
            <person name="Fan B."/>
            <person name="Jiang Y."/>
            <person name="Adhikari A."/>
            <person name="Zheng C.-J."/>
            <person name="Schuster L."/>
            <person name="Cowan T.M."/>
            <person name="Smanski M.J."/>
            <person name="Chevrette M.G."/>
            <person name="De Carvalho L.P.S."/>
            <person name="Shen B."/>
        </authorList>
    </citation>
    <scope>NUCLEOTIDE SEQUENCE [LARGE SCALE GENOMIC DNA]</scope>
    <source>
        <strain evidence="2 3">NPDC049574</strain>
    </source>
</reference>
<dbReference type="RefSeq" id="WP_364464227.1">
    <property type="nucleotide sequence ID" value="NZ_JBFARM010000024.1"/>
</dbReference>
<name>A0ABV3HKQ1_9ACTN</name>
<dbReference type="Proteomes" id="UP001552427">
    <property type="component" value="Unassembled WGS sequence"/>
</dbReference>
<feature type="transmembrane region" description="Helical" evidence="1">
    <location>
        <begin position="43"/>
        <end position="64"/>
    </location>
</feature>